<name>A0A828Z7H3_9LEPT</name>
<reference evidence="1 2" key="1">
    <citation type="submission" date="2012-10" db="EMBL/GenBank/DDBJ databases">
        <authorList>
            <person name="Harkins D.M."/>
            <person name="Durkin A.S."/>
            <person name="Brinkac L.M."/>
            <person name="Haft D.H."/>
            <person name="Selengut J.D."/>
            <person name="Sanka R."/>
            <person name="DePew J."/>
            <person name="Purushe J."/>
            <person name="Whelen A.C."/>
            <person name="Vinetz J.M."/>
            <person name="Sutton G.G."/>
            <person name="Nierman W.C."/>
            <person name="Fouts D.E."/>
        </authorList>
    </citation>
    <scope>NUCLEOTIDE SEQUENCE [LARGE SCALE GENOMIC DNA]</scope>
    <source>
        <strain evidence="1 2">2006001853</strain>
    </source>
</reference>
<dbReference type="EMBL" id="AFLV02000008">
    <property type="protein sequence ID" value="EKR66222.1"/>
    <property type="molecule type" value="Genomic_DNA"/>
</dbReference>
<dbReference type="AlphaFoldDB" id="A0A828Z7H3"/>
<evidence type="ECO:0000313" key="2">
    <source>
        <dbReference type="Proteomes" id="UP000001338"/>
    </source>
</evidence>
<accession>A0A828Z7H3</accession>
<dbReference type="Proteomes" id="UP000001338">
    <property type="component" value="Unassembled WGS sequence"/>
</dbReference>
<proteinExistence type="predicted"/>
<comment type="caution">
    <text evidence="1">The sequence shown here is derived from an EMBL/GenBank/DDBJ whole genome shotgun (WGS) entry which is preliminary data.</text>
</comment>
<sequence>MKMGLCQVLNHTDEFLEFGRNEIDCLKSILATMANRIEKFEQIESQVFKNLFIQLLEIRNES</sequence>
<protein>
    <submittedName>
        <fullName evidence="1">Uncharacterized protein</fullName>
    </submittedName>
</protein>
<gene>
    <name evidence="1" type="ORF">LEP1GSC036_0982</name>
</gene>
<evidence type="ECO:0000313" key="1">
    <source>
        <dbReference type="EMBL" id="EKR66222.1"/>
    </source>
</evidence>
<organism evidence="1 2">
    <name type="scientific">Leptospira weilii str. 2006001853</name>
    <dbReference type="NCBI Taxonomy" id="1001589"/>
    <lineage>
        <taxon>Bacteria</taxon>
        <taxon>Pseudomonadati</taxon>
        <taxon>Spirochaetota</taxon>
        <taxon>Spirochaetia</taxon>
        <taxon>Leptospirales</taxon>
        <taxon>Leptospiraceae</taxon>
        <taxon>Leptospira</taxon>
    </lineage>
</organism>